<evidence type="ECO:0000313" key="3">
    <source>
        <dbReference type="Proteomes" id="UP000199423"/>
    </source>
</evidence>
<evidence type="ECO:0000313" key="2">
    <source>
        <dbReference type="EMBL" id="SFV34382.1"/>
    </source>
</evidence>
<feature type="chain" id="PRO_5011454164" description="Pentapeptide MXKDX repeat protein" evidence="1">
    <location>
        <begin position="21"/>
        <end position="66"/>
    </location>
</feature>
<sequence length="66" mass="7266">MKLTTVLALAAFSFCGTGLAATDAFAKAKPHKAAHHHKAKKDKKKDCKGTFKYWKGGKCEDSRKKK</sequence>
<reference evidence="3" key="1">
    <citation type="submission" date="2016-10" db="EMBL/GenBank/DDBJ databases">
        <authorList>
            <person name="Varghese N."/>
            <person name="Submissions S."/>
        </authorList>
    </citation>
    <scope>NUCLEOTIDE SEQUENCE [LARGE SCALE GENOMIC DNA]</scope>
    <source>
        <strain evidence="3">DSM 1565</strain>
    </source>
</reference>
<dbReference type="AlphaFoldDB" id="A0A1I7NIA6"/>
<keyword evidence="1" id="KW-0732">Signal</keyword>
<keyword evidence="3" id="KW-1185">Reference proteome</keyword>
<dbReference type="EMBL" id="FPCH01000002">
    <property type="protein sequence ID" value="SFV34382.1"/>
    <property type="molecule type" value="Genomic_DNA"/>
</dbReference>
<name>A0A1I7NIA6_9HYPH</name>
<dbReference type="RefSeq" id="WP_092867801.1">
    <property type="nucleotide sequence ID" value="NZ_FPCH01000002.1"/>
</dbReference>
<dbReference type="Proteomes" id="UP000199423">
    <property type="component" value="Unassembled WGS sequence"/>
</dbReference>
<accession>A0A1I7NIA6</accession>
<evidence type="ECO:0008006" key="4">
    <source>
        <dbReference type="Google" id="ProtNLM"/>
    </source>
</evidence>
<organism evidence="2 3">
    <name type="scientific">Hyphomicrobium facile</name>
    <dbReference type="NCBI Taxonomy" id="51670"/>
    <lineage>
        <taxon>Bacteria</taxon>
        <taxon>Pseudomonadati</taxon>
        <taxon>Pseudomonadota</taxon>
        <taxon>Alphaproteobacteria</taxon>
        <taxon>Hyphomicrobiales</taxon>
        <taxon>Hyphomicrobiaceae</taxon>
        <taxon>Hyphomicrobium</taxon>
    </lineage>
</organism>
<feature type="signal peptide" evidence="1">
    <location>
        <begin position="1"/>
        <end position="20"/>
    </location>
</feature>
<evidence type="ECO:0000256" key="1">
    <source>
        <dbReference type="SAM" id="SignalP"/>
    </source>
</evidence>
<gene>
    <name evidence="2" type="ORF">SAMN04488557_2306</name>
</gene>
<protein>
    <recommendedName>
        <fullName evidence="4">Pentapeptide MXKDX repeat protein</fullName>
    </recommendedName>
</protein>
<proteinExistence type="predicted"/>